<name>A0AAD8PR43_9PEZI</name>
<gene>
    <name evidence="2" type="ORF">LY79DRAFT_566370</name>
</gene>
<accession>A0AAD8PR43</accession>
<evidence type="ECO:0000313" key="3">
    <source>
        <dbReference type="Proteomes" id="UP001230504"/>
    </source>
</evidence>
<proteinExistence type="predicted"/>
<keyword evidence="1" id="KW-0812">Transmembrane</keyword>
<keyword evidence="3" id="KW-1185">Reference proteome</keyword>
<feature type="transmembrane region" description="Helical" evidence="1">
    <location>
        <begin position="102"/>
        <end position="119"/>
    </location>
</feature>
<evidence type="ECO:0000256" key="1">
    <source>
        <dbReference type="SAM" id="Phobius"/>
    </source>
</evidence>
<evidence type="ECO:0000313" key="2">
    <source>
        <dbReference type="EMBL" id="KAK1574219.1"/>
    </source>
</evidence>
<reference evidence="2" key="1">
    <citation type="submission" date="2021-06" db="EMBL/GenBank/DDBJ databases">
        <title>Comparative genomics, transcriptomics and evolutionary studies reveal genomic signatures of adaptation to plant cell wall in hemibiotrophic fungi.</title>
        <authorList>
            <consortium name="DOE Joint Genome Institute"/>
            <person name="Baroncelli R."/>
            <person name="Diaz J.F."/>
            <person name="Benocci T."/>
            <person name="Peng M."/>
            <person name="Battaglia E."/>
            <person name="Haridas S."/>
            <person name="Andreopoulos W."/>
            <person name="Labutti K."/>
            <person name="Pangilinan J."/>
            <person name="Floch G.L."/>
            <person name="Makela M.R."/>
            <person name="Henrissat B."/>
            <person name="Grigoriev I.V."/>
            <person name="Crouch J.A."/>
            <person name="De Vries R.P."/>
            <person name="Sukno S.A."/>
            <person name="Thon M.R."/>
        </authorList>
    </citation>
    <scope>NUCLEOTIDE SEQUENCE</scope>
    <source>
        <strain evidence="2">CBS 125086</strain>
    </source>
</reference>
<organism evidence="2 3">
    <name type="scientific">Colletotrichum navitas</name>
    <dbReference type="NCBI Taxonomy" id="681940"/>
    <lineage>
        <taxon>Eukaryota</taxon>
        <taxon>Fungi</taxon>
        <taxon>Dikarya</taxon>
        <taxon>Ascomycota</taxon>
        <taxon>Pezizomycotina</taxon>
        <taxon>Sordariomycetes</taxon>
        <taxon>Hypocreomycetidae</taxon>
        <taxon>Glomerellales</taxon>
        <taxon>Glomerellaceae</taxon>
        <taxon>Colletotrichum</taxon>
        <taxon>Colletotrichum graminicola species complex</taxon>
    </lineage>
</organism>
<keyword evidence="1" id="KW-0472">Membrane</keyword>
<dbReference type="Proteomes" id="UP001230504">
    <property type="component" value="Unassembled WGS sequence"/>
</dbReference>
<keyword evidence="1" id="KW-1133">Transmembrane helix</keyword>
<dbReference type="RefSeq" id="XP_060409758.1">
    <property type="nucleotide sequence ID" value="XM_060558816.1"/>
</dbReference>
<sequence>MARRRDWGRRARARARIGSALFGQDAGVVAASYGGFLFFQNTEMVSLVDTTERSCGEEKAGPFSLGAIPSKEDGTGWTRLRMGCFFVVHMGKGCLPCVTPTLLFFSSFFSNFYHSLVILSRVADQRLQRVLHGILGQNNNEHCRTTTYLPEGVFPPPPLFFFFFHFCI</sequence>
<dbReference type="EMBL" id="JAHLJV010000078">
    <property type="protein sequence ID" value="KAK1574219.1"/>
    <property type="molecule type" value="Genomic_DNA"/>
</dbReference>
<dbReference type="AlphaFoldDB" id="A0AAD8PR43"/>
<dbReference type="GeneID" id="85443056"/>
<comment type="caution">
    <text evidence="2">The sequence shown here is derived from an EMBL/GenBank/DDBJ whole genome shotgun (WGS) entry which is preliminary data.</text>
</comment>
<feature type="transmembrane region" description="Helical" evidence="1">
    <location>
        <begin position="21"/>
        <end position="39"/>
    </location>
</feature>
<protein>
    <submittedName>
        <fullName evidence="2">Uncharacterized protein</fullName>
    </submittedName>
</protein>